<dbReference type="InterPro" id="IPR023753">
    <property type="entry name" value="FAD/NAD-binding_dom"/>
</dbReference>
<dbReference type="PRINTS" id="PR00368">
    <property type="entry name" value="FADPNR"/>
</dbReference>
<dbReference type="InterPro" id="IPR050097">
    <property type="entry name" value="Ferredoxin-NADP_redctase_2"/>
</dbReference>
<dbReference type="RefSeq" id="WP_259427296.1">
    <property type="nucleotide sequence ID" value="NZ_JANWTC010000003.1"/>
</dbReference>
<dbReference type="SUPFAM" id="SSF51905">
    <property type="entry name" value="FAD/NAD(P)-binding domain"/>
    <property type="match status" value="1"/>
</dbReference>
<dbReference type="EMBL" id="JANWTC010000003">
    <property type="protein sequence ID" value="MCS5479243.1"/>
    <property type="molecule type" value="Genomic_DNA"/>
</dbReference>
<protein>
    <submittedName>
        <fullName evidence="6">FAD-dependent oxidoreductase</fullName>
    </submittedName>
</protein>
<keyword evidence="2" id="KW-0560">Oxidoreductase</keyword>
<dbReference type="CDD" id="cd02440">
    <property type="entry name" value="AdoMet_MTases"/>
    <property type="match status" value="1"/>
</dbReference>
<evidence type="ECO:0000259" key="5">
    <source>
        <dbReference type="Pfam" id="PF13649"/>
    </source>
</evidence>
<name>A0ABT2FVI3_9CORY</name>
<accession>A0ABT2FVI3</accession>
<gene>
    <name evidence="6" type="ORF">NYP18_06195</name>
</gene>
<proteinExistence type="predicted"/>
<evidence type="ECO:0000313" key="7">
    <source>
        <dbReference type="Proteomes" id="UP001205965"/>
    </source>
</evidence>
<evidence type="ECO:0000256" key="3">
    <source>
        <dbReference type="ARBA" id="ARBA00048132"/>
    </source>
</evidence>
<feature type="domain" description="Methyltransferase" evidence="5">
    <location>
        <begin position="53"/>
        <end position="151"/>
    </location>
</feature>
<dbReference type="Proteomes" id="UP001205965">
    <property type="component" value="Unassembled WGS sequence"/>
</dbReference>
<dbReference type="InterPro" id="IPR041698">
    <property type="entry name" value="Methyltransf_25"/>
</dbReference>
<evidence type="ECO:0000313" key="6">
    <source>
        <dbReference type="EMBL" id="MCS5479243.1"/>
    </source>
</evidence>
<dbReference type="Gene3D" id="3.50.50.60">
    <property type="entry name" value="FAD/NAD(P)-binding domain"/>
    <property type="match status" value="2"/>
</dbReference>
<sequence>MTHHHHHPGREPWHDLPEAFIDRLELESLLNESVRRETLEQAALTLRTPPSTIIDIGSGTGSDAVALAERFPTARIHALDVSAELLERVESAAAASGLADQIVSHRVDLNDDWPKEAPQAVDLAWAALSLHHLSDPAAALQRVLTTLKPGGVFVLTELTGPGVFTPSDLGSGRTSLQERMTHGSSAHSAHRTRDWSKLLEQAGFTAVEYQEKEFSARADTIDGARYLEMQLRAQRERLAPDLSAENLAVIDAAIHAVTTGKSEISFSAGRGVWIAARPQPTISTPPVTPGTREFSEVGTEGHSTLSLPRSFEADVAVVGGGVAGLAAAIALARSRRRVVMVDTGEPRNAPAIGAHNVLGQEGVAPVELVARGRTEAISYGVRIIPGHATNVAGQIDDFNVEVNHGSHHIHTRRIILATGLVDDLPDIPGIDAGWGRTVLHCPFCHGWEVRDQHIAILIRDEVTIHQAMLFAQLSDRVTMFLHEAPDPSEEQREQLAALGIEVVRPRVERLLMDGPVVQGIEIADGRTLEVDAVVVTPRFNSRTELYELLGGAAESTPFGRQIPTAPNGLTDVPGVWAAGNASQIMAMVTASAASGTMAGAAVHGDLSLTELNRAVEARRTKSR</sequence>
<dbReference type="InterPro" id="IPR036188">
    <property type="entry name" value="FAD/NAD-bd_sf"/>
</dbReference>
<evidence type="ECO:0000256" key="2">
    <source>
        <dbReference type="ARBA" id="ARBA00023002"/>
    </source>
</evidence>
<comment type="caution">
    <text evidence="6">The sequence shown here is derived from an EMBL/GenBank/DDBJ whole genome shotgun (WGS) entry which is preliminary data.</text>
</comment>
<dbReference type="Gene3D" id="3.40.50.150">
    <property type="entry name" value="Vaccinia Virus protein VP39"/>
    <property type="match status" value="1"/>
</dbReference>
<dbReference type="Pfam" id="PF07992">
    <property type="entry name" value="Pyr_redox_2"/>
    <property type="match status" value="1"/>
</dbReference>
<dbReference type="PANTHER" id="PTHR48105">
    <property type="entry name" value="THIOREDOXIN REDUCTASE 1-RELATED-RELATED"/>
    <property type="match status" value="1"/>
</dbReference>
<evidence type="ECO:0000256" key="1">
    <source>
        <dbReference type="ARBA" id="ARBA00022630"/>
    </source>
</evidence>
<dbReference type="InterPro" id="IPR029063">
    <property type="entry name" value="SAM-dependent_MTases_sf"/>
</dbReference>
<dbReference type="SUPFAM" id="SSF53335">
    <property type="entry name" value="S-adenosyl-L-methionine-dependent methyltransferases"/>
    <property type="match status" value="1"/>
</dbReference>
<organism evidence="6 7">
    <name type="scientific">Corynebacterium lemuris</name>
    <dbReference type="NCBI Taxonomy" id="1859292"/>
    <lineage>
        <taxon>Bacteria</taxon>
        <taxon>Bacillati</taxon>
        <taxon>Actinomycetota</taxon>
        <taxon>Actinomycetes</taxon>
        <taxon>Mycobacteriales</taxon>
        <taxon>Corynebacteriaceae</taxon>
        <taxon>Corynebacterium</taxon>
    </lineage>
</organism>
<keyword evidence="1" id="KW-0285">Flavoprotein</keyword>
<evidence type="ECO:0000259" key="4">
    <source>
        <dbReference type="Pfam" id="PF07992"/>
    </source>
</evidence>
<keyword evidence="7" id="KW-1185">Reference proteome</keyword>
<comment type="catalytic activity">
    <reaction evidence="3">
        <text>[thioredoxin]-dithiol + NADP(+) = [thioredoxin]-disulfide + NADPH + H(+)</text>
        <dbReference type="Rhea" id="RHEA:20345"/>
        <dbReference type="Rhea" id="RHEA-COMP:10698"/>
        <dbReference type="Rhea" id="RHEA-COMP:10700"/>
        <dbReference type="ChEBI" id="CHEBI:15378"/>
        <dbReference type="ChEBI" id="CHEBI:29950"/>
        <dbReference type="ChEBI" id="CHEBI:50058"/>
        <dbReference type="ChEBI" id="CHEBI:57783"/>
        <dbReference type="ChEBI" id="CHEBI:58349"/>
        <dbReference type="EC" id="1.8.1.9"/>
    </reaction>
</comment>
<dbReference type="Pfam" id="PF13649">
    <property type="entry name" value="Methyltransf_25"/>
    <property type="match status" value="1"/>
</dbReference>
<feature type="domain" description="FAD/NAD(P)-binding" evidence="4">
    <location>
        <begin position="314"/>
        <end position="592"/>
    </location>
</feature>
<dbReference type="PRINTS" id="PR00469">
    <property type="entry name" value="PNDRDTASEII"/>
</dbReference>
<reference evidence="6 7" key="1">
    <citation type="submission" date="2022-08" db="EMBL/GenBank/DDBJ databases">
        <title>YIM 101645 draft genome.</title>
        <authorList>
            <person name="Chen X."/>
        </authorList>
    </citation>
    <scope>NUCLEOTIDE SEQUENCE [LARGE SCALE GENOMIC DNA]</scope>
    <source>
        <strain evidence="6 7">YIM 101645</strain>
    </source>
</reference>